<dbReference type="AlphaFoldDB" id="A0A9P6AQX4"/>
<accession>A0A9P6AQX4</accession>
<evidence type="ECO:0000313" key="1">
    <source>
        <dbReference type="EMBL" id="KAF9510379.1"/>
    </source>
</evidence>
<dbReference type="Proteomes" id="UP000886523">
    <property type="component" value="Unassembled WGS sequence"/>
</dbReference>
<name>A0A9P6AQX4_9AGAM</name>
<keyword evidence="2" id="KW-1185">Reference proteome</keyword>
<gene>
    <name evidence="1" type="ORF">BS47DRAFT_1396013</name>
</gene>
<proteinExistence type="predicted"/>
<reference evidence="1" key="1">
    <citation type="journal article" date="2020" name="Nat. Commun.">
        <title>Large-scale genome sequencing of mycorrhizal fungi provides insights into the early evolution of symbiotic traits.</title>
        <authorList>
            <person name="Miyauchi S."/>
            <person name="Kiss E."/>
            <person name="Kuo A."/>
            <person name="Drula E."/>
            <person name="Kohler A."/>
            <person name="Sanchez-Garcia M."/>
            <person name="Morin E."/>
            <person name="Andreopoulos B."/>
            <person name="Barry K.W."/>
            <person name="Bonito G."/>
            <person name="Buee M."/>
            <person name="Carver A."/>
            <person name="Chen C."/>
            <person name="Cichocki N."/>
            <person name="Clum A."/>
            <person name="Culley D."/>
            <person name="Crous P.W."/>
            <person name="Fauchery L."/>
            <person name="Girlanda M."/>
            <person name="Hayes R.D."/>
            <person name="Keri Z."/>
            <person name="LaButti K."/>
            <person name="Lipzen A."/>
            <person name="Lombard V."/>
            <person name="Magnuson J."/>
            <person name="Maillard F."/>
            <person name="Murat C."/>
            <person name="Nolan M."/>
            <person name="Ohm R.A."/>
            <person name="Pangilinan J."/>
            <person name="Pereira M.F."/>
            <person name="Perotto S."/>
            <person name="Peter M."/>
            <person name="Pfister S."/>
            <person name="Riley R."/>
            <person name="Sitrit Y."/>
            <person name="Stielow J.B."/>
            <person name="Szollosi G."/>
            <person name="Zifcakova L."/>
            <person name="Stursova M."/>
            <person name="Spatafora J.W."/>
            <person name="Tedersoo L."/>
            <person name="Vaario L.M."/>
            <person name="Yamada A."/>
            <person name="Yan M."/>
            <person name="Wang P."/>
            <person name="Xu J."/>
            <person name="Bruns T."/>
            <person name="Baldrian P."/>
            <person name="Vilgalys R."/>
            <person name="Dunand C."/>
            <person name="Henrissat B."/>
            <person name="Grigoriev I.V."/>
            <person name="Hibbett D."/>
            <person name="Nagy L.G."/>
            <person name="Martin F.M."/>
        </authorList>
    </citation>
    <scope>NUCLEOTIDE SEQUENCE</scope>
    <source>
        <strain evidence="1">UP504</strain>
    </source>
</reference>
<organism evidence="1 2">
    <name type="scientific">Hydnum rufescens UP504</name>
    <dbReference type="NCBI Taxonomy" id="1448309"/>
    <lineage>
        <taxon>Eukaryota</taxon>
        <taxon>Fungi</taxon>
        <taxon>Dikarya</taxon>
        <taxon>Basidiomycota</taxon>
        <taxon>Agaricomycotina</taxon>
        <taxon>Agaricomycetes</taxon>
        <taxon>Cantharellales</taxon>
        <taxon>Hydnaceae</taxon>
        <taxon>Hydnum</taxon>
    </lineage>
</organism>
<protein>
    <submittedName>
        <fullName evidence="1">Uncharacterized protein</fullName>
    </submittedName>
</protein>
<dbReference type="EMBL" id="MU129017">
    <property type="protein sequence ID" value="KAF9510379.1"/>
    <property type="molecule type" value="Genomic_DNA"/>
</dbReference>
<evidence type="ECO:0000313" key="2">
    <source>
        <dbReference type="Proteomes" id="UP000886523"/>
    </source>
</evidence>
<comment type="caution">
    <text evidence="1">The sequence shown here is derived from an EMBL/GenBank/DDBJ whole genome shotgun (WGS) entry which is preliminary data.</text>
</comment>
<sequence>MSCASSASVHPALTVLYYTTRTASHDERSPVRWIPAQLPPLALSWLQHKFWHANFAGRGGYPQWAWKLRRVIFGSALALDLDTNVNKVYLTWMKPPSSSYREYAIGIRVLSLDVIRCGSGGERCRVSTTQGPSEASCRSASAPSALRLNRLSLASIVPPPPGNRPLTLY</sequence>